<feature type="compositionally biased region" description="Acidic residues" evidence="1">
    <location>
        <begin position="29"/>
        <end position="44"/>
    </location>
</feature>
<evidence type="ECO:0000256" key="1">
    <source>
        <dbReference type="SAM" id="MobiDB-lite"/>
    </source>
</evidence>
<comment type="caution">
    <text evidence="2">The sequence shown here is derived from an EMBL/GenBank/DDBJ whole genome shotgun (WGS) entry which is preliminary data.</text>
</comment>
<feature type="non-terminal residue" evidence="2">
    <location>
        <position position="1"/>
    </location>
</feature>
<gene>
    <name evidence="2" type="ORF">ILUMI_01804</name>
</gene>
<organism evidence="2 3">
    <name type="scientific">Ignelater luminosus</name>
    <name type="common">Cucubano</name>
    <name type="synonym">Pyrophorus luminosus</name>
    <dbReference type="NCBI Taxonomy" id="2038154"/>
    <lineage>
        <taxon>Eukaryota</taxon>
        <taxon>Metazoa</taxon>
        <taxon>Ecdysozoa</taxon>
        <taxon>Arthropoda</taxon>
        <taxon>Hexapoda</taxon>
        <taxon>Insecta</taxon>
        <taxon>Pterygota</taxon>
        <taxon>Neoptera</taxon>
        <taxon>Endopterygota</taxon>
        <taxon>Coleoptera</taxon>
        <taxon>Polyphaga</taxon>
        <taxon>Elateriformia</taxon>
        <taxon>Elateroidea</taxon>
        <taxon>Elateridae</taxon>
        <taxon>Agrypninae</taxon>
        <taxon>Pyrophorini</taxon>
        <taxon>Ignelater</taxon>
    </lineage>
</organism>
<dbReference type="EMBL" id="VTPC01000790">
    <property type="protein sequence ID" value="KAF2904371.1"/>
    <property type="molecule type" value="Genomic_DNA"/>
</dbReference>
<dbReference type="Proteomes" id="UP000801492">
    <property type="component" value="Unassembled WGS sequence"/>
</dbReference>
<feature type="region of interest" description="Disordered" evidence="1">
    <location>
        <begin position="23"/>
        <end position="49"/>
    </location>
</feature>
<name>A0A8K0DJB8_IGNLU</name>
<accession>A0A8K0DJB8</accession>
<reference evidence="2" key="1">
    <citation type="submission" date="2019-08" db="EMBL/GenBank/DDBJ databases">
        <title>The genome of the North American firefly Photinus pyralis.</title>
        <authorList>
            <consortium name="Photinus pyralis genome working group"/>
            <person name="Fallon T.R."/>
            <person name="Sander Lower S.E."/>
            <person name="Weng J.-K."/>
        </authorList>
    </citation>
    <scope>NUCLEOTIDE SEQUENCE</scope>
    <source>
        <strain evidence="2">TRF0915ILg1</strain>
        <tissue evidence="2">Whole body</tissue>
    </source>
</reference>
<evidence type="ECO:0000313" key="2">
    <source>
        <dbReference type="EMBL" id="KAF2904371.1"/>
    </source>
</evidence>
<sequence length="96" mass="10995">MTVNLNKLTSSQVYDLINEIPSNSGAFPGDEEFDEWENPDDSSDLDSSRDLPSTTFINKKWRKTLFIPTLKQFDEYLDPIGTDNLERPAECFLGLF</sequence>
<dbReference type="AlphaFoldDB" id="A0A8K0DJB8"/>
<proteinExistence type="predicted"/>
<protein>
    <submittedName>
        <fullName evidence="2">Uncharacterized protein</fullName>
    </submittedName>
</protein>
<keyword evidence="3" id="KW-1185">Reference proteome</keyword>
<evidence type="ECO:0000313" key="3">
    <source>
        <dbReference type="Proteomes" id="UP000801492"/>
    </source>
</evidence>